<accession>A0AAV2NC79</accession>
<name>A0AAV2NC79_9HYME</name>
<dbReference type="Proteomes" id="UP001497644">
    <property type="component" value="Chromosome 13"/>
</dbReference>
<organism evidence="1 2">
    <name type="scientific">Lasius platythorax</name>
    <dbReference type="NCBI Taxonomy" id="488582"/>
    <lineage>
        <taxon>Eukaryota</taxon>
        <taxon>Metazoa</taxon>
        <taxon>Ecdysozoa</taxon>
        <taxon>Arthropoda</taxon>
        <taxon>Hexapoda</taxon>
        <taxon>Insecta</taxon>
        <taxon>Pterygota</taxon>
        <taxon>Neoptera</taxon>
        <taxon>Endopterygota</taxon>
        <taxon>Hymenoptera</taxon>
        <taxon>Apocrita</taxon>
        <taxon>Aculeata</taxon>
        <taxon>Formicoidea</taxon>
        <taxon>Formicidae</taxon>
        <taxon>Formicinae</taxon>
        <taxon>Lasius</taxon>
        <taxon>Lasius</taxon>
    </lineage>
</organism>
<gene>
    <name evidence="1" type="ORF">LPLAT_LOCUS3771</name>
</gene>
<evidence type="ECO:0000313" key="1">
    <source>
        <dbReference type="EMBL" id="CAL1677815.1"/>
    </source>
</evidence>
<dbReference type="AlphaFoldDB" id="A0AAV2NC79"/>
<protein>
    <submittedName>
        <fullName evidence="1">Uncharacterized protein</fullName>
    </submittedName>
</protein>
<keyword evidence="2" id="KW-1185">Reference proteome</keyword>
<sequence>MDFRNDATAVVLCRVVDTIKAVFTLRATPGPERDRAIYFQDTATVTKSIPSAVRERSGQRPFLQKATSQLDEEPRTIPEIFFRTNISKILPRFRHI</sequence>
<proteinExistence type="predicted"/>
<reference evidence="1" key="1">
    <citation type="submission" date="2024-04" db="EMBL/GenBank/DDBJ databases">
        <authorList>
            <consortium name="Molecular Ecology Group"/>
        </authorList>
    </citation>
    <scope>NUCLEOTIDE SEQUENCE</scope>
</reference>
<evidence type="ECO:0000313" key="2">
    <source>
        <dbReference type="Proteomes" id="UP001497644"/>
    </source>
</evidence>
<dbReference type="EMBL" id="OZ034836">
    <property type="protein sequence ID" value="CAL1677815.1"/>
    <property type="molecule type" value="Genomic_DNA"/>
</dbReference>